<sequence length="66" mass="7571">MPGGGGCFASDRPWPTTDCRHALLGLLTAEKGFTHVFFTRDWTTDLEIFYKEDIPTENKRSHDRVE</sequence>
<accession>A0A8H7YGB6</accession>
<proteinExistence type="predicted"/>
<dbReference type="EMBL" id="JAEVHI010000006">
    <property type="protein sequence ID" value="KAG5288898.1"/>
    <property type="molecule type" value="Genomic_DNA"/>
</dbReference>
<dbReference type="Proteomes" id="UP000670092">
    <property type="component" value="Unassembled WGS sequence"/>
</dbReference>
<organism evidence="1 2">
    <name type="scientific">Ajellomyces capsulatus</name>
    <name type="common">Darling's disease fungus</name>
    <name type="synonym">Histoplasma capsulatum</name>
    <dbReference type="NCBI Taxonomy" id="5037"/>
    <lineage>
        <taxon>Eukaryota</taxon>
        <taxon>Fungi</taxon>
        <taxon>Dikarya</taxon>
        <taxon>Ascomycota</taxon>
        <taxon>Pezizomycotina</taxon>
        <taxon>Eurotiomycetes</taxon>
        <taxon>Eurotiomycetidae</taxon>
        <taxon>Onygenales</taxon>
        <taxon>Ajellomycetaceae</taxon>
        <taxon>Histoplasma</taxon>
    </lineage>
</organism>
<protein>
    <submittedName>
        <fullName evidence="1">Uncharacterized protein</fullName>
    </submittedName>
</protein>
<evidence type="ECO:0000313" key="1">
    <source>
        <dbReference type="EMBL" id="KAG5288898.1"/>
    </source>
</evidence>
<name>A0A8H7YGB6_AJECA</name>
<dbReference type="VEuPathDB" id="FungiDB:I7I52_12535"/>
<comment type="caution">
    <text evidence="1">The sequence shown here is derived from an EMBL/GenBank/DDBJ whole genome shotgun (WGS) entry which is preliminary data.</text>
</comment>
<reference evidence="1 2" key="1">
    <citation type="submission" date="2021-01" db="EMBL/GenBank/DDBJ databases">
        <title>Chromosome-level genome assembly of a human fungal pathogen reveals clustering of transcriptionally co-regulated genes.</title>
        <authorList>
            <person name="Voorhies M."/>
            <person name="Cohen S."/>
            <person name="Shea T.P."/>
            <person name="Petrus S."/>
            <person name="Munoz J.F."/>
            <person name="Poplawski S."/>
            <person name="Goldman W.E."/>
            <person name="Michael T."/>
            <person name="Cuomo C.A."/>
            <person name="Sil A."/>
            <person name="Beyhan S."/>
        </authorList>
    </citation>
    <scope>NUCLEOTIDE SEQUENCE [LARGE SCALE GENOMIC DNA]</scope>
    <source>
        <strain evidence="1 2">G184AR</strain>
    </source>
</reference>
<evidence type="ECO:0000313" key="2">
    <source>
        <dbReference type="Proteomes" id="UP000670092"/>
    </source>
</evidence>
<dbReference type="AlphaFoldDB" id="A0A8H7YGB6"/>
<gene>
    <name evidence="1" type="ORF">I7I52_12535</name>
</gene>